<dbReference type="AlphaFoldDB" id="A0A0E0MT95"/>
<keyword evidence="3" id="KW-1185">Reference proteome</keyword>
<dbReference type="Gramene" id="ORUFI01G08470.1">
    <property type="protein sequence ID" value="ORUFI01G08470.1"/>
    <property type="gene ID" value="ORUFI01G08470"/>
</dbReference>
<feature type="compositionally biased region" description="Polar residues" evidence="1">
    <location>
        <begin position="23"/>
        <end position="33"/>
    </location>
</feature>
<organism evidence="2 3">
    <name type="scientific">Oryza rufipogon</name>
    <name type="common">Brownbeard rice</name>
    <name type="synonym">Asian wild rice</name>
    <dbReference type="NCBI Taxonomy" id="4529"/>
    <lineage>
        <taxon>Eukaryota</taxon>
        <taxon>Viridiplantae</taxon>
        <taxon>Streptophyta</taxon>
        <taxon>Embryophyta</taxon>
        <taxon>Tracheophyta</taxon>
        <taxon>Spermatophyta</taxon>
        <taxon>Magnoliopsida</taxon>
        <taxon>Liliopsida</taxon>
        <taxon>Poales</taxon>
        <taxon>Poaceae</taxon>
        <taxon>BOP clade</taxon>
        <taxon>Oryzoideae</taxon>
        <taxon>Oryzeae</taxon>
        <taxon>Oryzinae</taxon>
        <taxon>Oryza</taxon>
    </lineage>
</organism>
<proteinExistence type="predicted"/>
<dbReference type="EnsemblPlants" id="ORUFI01G08470.1">
    <property type="protein sequence ID" value="ORUFI01G08470.1"/>
    <property type="gene ID" value="ORUFI01G08470"/>
</dbReference>
<reference evidence="2" key="2">
    <citation type="submission" date="2015-06" db="UniProtKB">
        <authorList>
            <consortium name="EnsemblPlants"/>
        </authorList>
    </citation>
    <scope>IDENTIFICATION</scope>
</reference>
<protein>
    <submittedName>
        <fullName evidence="2">Uncharacterized protein</fullName>
    </submittedName>
</protein>
<dbReference type="Proteomes" id="UP000008022">
    <property type="component" value="Unassembled WGS sequence"/>
</dbReference>
<name>A0A0E0MT95_ORYRU</name>
<dbReference type="HOGENOM" id="CLU_2726615_0_0_1"/>
<reference evidence="3" key="1">
    <citation type="submission" date="2013-06" db="EMBL/GenBank/DDBJ databases">
        <authorList>
            <person name="Zhao Q."/>
        </authorList>
    </citation>
    <scope>NUCLEOTIDE SEQUENCE</scope>
    <source>
        <strain evidence="3">cv. W1943</strain>
    </source>
</reference>
<dbReference type="STRING" id="4529.A0A0E0MT95"/>
<accession>A0A0E0MT95</accession>
<feature type="region of interest" description="Disordered" evidence="1">
    <location>
        <begin position="1"/>
        <end position="33"/>
    </location>
</feature>
<evidence type="ECO:0000313" key="3">
    <source>
        <dbReference type="Proteomes" id="UP000008022"/>
    </source>
</evidence>
<sequence length="72" mass="7895">MEERMAAGEAKTTATDTERKPTRTASTTPLSHHNSLLQDALHELRSKHPGAAATTTVVYADLFRPVMEMVES</sequence>
<evidence type="ECO:0000256" key="1">
    <source>
        <dbReference type="SAM" id="MobiDB-lite"/>
    </source>
</evidence>
<evidence type="ECO:0000313" key="2">
    <source>
        <dbReference type="EnsemblPlants" id="ORUFI01G08470.1"/>
    </source>
</evidence>